<proteinExistence type="predicted"/>
<gene>
    <name evidence="1" type="ORF">CFOL_v3_11643</name>
</gene>
<name>A0A1Q3BJE5_CEPFO</name>
<feature type="non-terminal residue" evidence="1">
    <location>
        <position position="1"/>
    </location>
</feature>
<dbReference type="Proteomes" id="UP000187406">
    <property type="component" value="Unassembled WGS sequence"/>
</dbReference>
<dbReference type="InParanoid" id="A0A1Q3BJE5"/>
<comment type="caution">
    <text evidence="1">The sequence shown here is derived from an EMBL/GenBank/DDBJ whole genome shotgun (WGS) entry which is preliminary data.</text>
</comment>
<organism evidence="1 2">
    <name type="scientific">Cephalotus follicularis</name>
    <name type="common">Albany pitcher plant</name>
    <dbReference type="NCBI Taxonomy" id="3775"/>
    <lineage>
        <taxon>Eukaryota</taxon>
        <taxon>Viridiplantae</taxon>
        <taxon>Streptophyta</taxon>
        <taxon>Embryophyta</taxon>
        <taxon>Tracheophyta</taxon>
        <taxon>Spermatophyta</taxon>
        <taxon>Magnoliopsida</taxon>
        <taxon>eudicotyledons</taxon>
        <taxon>Gunneridae</taxon>
        <taxon>Pentapetalae</taxon>
        <taxon>rosids</taxon>
        <taxon>fabids</taxon>
        <taxon>Oxalidales</taxon>
        <taxon>Cephalotaceae</taxon>
        <taxon>Cephalotus</taxon>
    </lineage>
</organism>
<evidence type="ECO:0000313" key="1">
    <source>
        <dbReference type="EMBL" id="GAV68140.1"/>
    </source>
</evidence>
<dbReference type="PANTHER" id="PTHR47481:SF36">
    <property type="entry name" value="CCHC-TYPE DOMAIN-CONTAINING PROTEIN"/>
    <property type="match status" value="1"/>
</dbReference>
<protein>
    <submittedName>
        <fullName evidence="1">UBN2 domain-containing protein</fullName>
    </submittedName>
</protein>
<dbReference type="PANTHER" id="PTHR47481">
    <property type="match status" value="1"/>
</dbReference>
<dbReference type="Pfam" id="PF14223">
    <property type="entry name" value="Retrotran_gag_2"/>
    <property type="match status" value="1"/>
</dbReference>
<evidence type="ECO:0000313" key="2">
    <source>
        <dbReference type="Proteomes" id="UP000187406"/>
    </source>
</evidence>
<feature type="non-terminal residue" evidence="1">
    <location>
        <position position="102"/>
    </location>
</feature>
<reference evidence="2" key="1">
    <citation type="submission" date="2016-04" db="EMBL/GenBank/DDBJ databases">
        <title>Cephalotus genome sequencing.</title>
        <authorList>
            <person name="Fukushima K."/>
            <person name="Hasebe M."/>
            <person name="Fang X."/>
        </authorList>
    </citation>
    <scope>NUCLEOTIDE SEQUENCE [LARGE SCALE GENOMIC DNA]</scope>
    <source>
        <strain evidence="2">cv. St1</strain>
    </source>
</reference>
<keyword evidence="2" id="KW-1185">Reference proteome</keyword>
<dbReference type="AlphaFoldDB" id="A0A1Q3BJE5"/>
<dbReference type="EMBL" id="BDDD01000611">
    <property type="protein sequence ID" value="GAV68140.1"/>
    <property type="molecule type" value="Genomic_DNA"/>
</dbReference>
<dbReference type="OrthoDB" id="1433098at2759"/>
<sequence length="102" mass="11641">LKATTHKDLLDHIRDAKTPKEAWDAFTTLFSKKNGARLQMLENEIGQAKQGNLSISEYFMKVKNMCQEISQLDAESKISDARQRRLLIRGLRPEYGAFTTAI</sequence>
<accession>A0A1Q3BJE5</accession>